<evidence type="ECO:0000256" key="6">
    <source>
        <dbReference type="SAM" id="Phobius"/>
    </source>
</evidence>
<keyword evidence="2" id="KW-0862">Zinc</keyword>
<feature type="region of interest" description="Disordered" evidence="5">
    <location>
        <begin position="227"/>
        <end position="246"/>
    </location>
</feature>
<dbReference type="SUPFAM" id="SSF57850">
    <property type="entry name" value="RING/U-box"/>
    <property type="match status" value="1"/>
</dbReference>
<feature type="coiled-coil region" evidence="4">
    <location>
        <begin position="34"/>
        <end position="75"/>
    </location>
</feature>
<feature type="domain" description="RING-type" evidence="7">
    <location>
        <begin position="77"/>
        <end position="123"/>
    </location>
</feature>
<feature type="region of interest" description="Disordered" evidence="5">
    <location>
        <begin position="265"/>
        <end position="354"/>
    </location>
</feature>
<feature type="transmembrane region" description="Helical" evidence="6">
    <location>
        <begin position="6"/>
        <end position="26"/>
    </location>
</feature>
<keyword evidence="6" id="KW-0472">Membrane</keyword>
<feature type="compositionally biased region" description="Basic and acidic residues" evidence="5">
    <location>
        <begin position="284"/>
        <end position="354"/>
    </location>
</feature>
<evidence type="ECO:0000313" key="8">
    <source>
        <dbReference type="EMBL" id="CAH0563631.1"/>
    </source>
</evidence>
<dbReference type="AlphaFoldDB" id="A0A9P0BG50"/>
<dbReference type="OrthoDB" id="6381204at2759"/>
<evidence type="ECO:0000256" key="5">
    <source>
        <dbReference type="SAM" id="MobiDB-lite"/>
    </source>
</evidence>
<proteinExistence type="predicted"/>
<accession>A0A9P0BG50</accession>
<evidence type="ECO:0000256" key="2">
    <source>
        <dbReference type="ARBA" id="ARBA00022833"/>
    </source>
</evidence>
<keyword evidence="9" id="KW-1185">Reference proteome</keyword>
<evidence type="ECO:0000259" key="7">
    <source>
        <dbReference type="PROSITE" id="PS50089"/>
    </source>
</evidence>
<dbReference type="Pfam" id="PF13920">
    <property type="entry name" value="zf-C3HC4_3"/>
    <property type="match status" value="1"/>
</dbReference>
<keyword evidence="6" id="KW-0812">Transmembrane</keyword>
<sequence>MPQGPMASPLMKPFVVLALPGMYLFYKYNQYKRKRKENAKRKLTERELQHLHNKIDKLLNKLEESEPELATTQEEECVICINAKATMQTSPCGHQVVCRKCFVKTIQIAVSQRLLPLRCVICRAKILRLKTGPILPTSASGYSVNSRASSVPQSDSLYSVSSGGSSISSTSCSSEGAKANGACCNGHCLGAYPRQPVTGAIRRSQQHAMKMRLQEYCRAEKNHVNRLPPIRELPGASPLHNPPPSTRIRCAQKILTQLESGPLLGGKNYKYEKLPQSDEEDRAEDPSKSRDKKWWCDRKWNEKAKSEERIDNKKNEIVEKQLELKEKQKIMDNKKKDKGKNDNKSSTKECETKI</sequence>
<dbReference type="InterPro" id="IPR013083">
    <property type="entry name" value="Znf_RING/FYVE/PHD"/>
</dbReference>
<dbReference type="Proteomes" id="UP001154078">
    <property type="component" value="Chromosome 9"/>
</dbReference>
<keyword evidence="6" id="KW-1133">Transmembrane helix</keyword>
<evidence type="ECO:0000313" key="9">
    <source>
        <dbReference type="Proteomes" id="UP001154078"/>
    </source>
</evidence>
<evidence type="ECO:0000256" key="4">
    <source>
        <dbReference type="SAM" id="Coils"/>
    </source>
</evidence>
<keyword evidence="1 3" id="KW-0479">Metal-binding</keyword>
<organism evidence="8 9">
    <name type="scientific">Brassicogethes aeneus</name>
    <name type="common">Rape pollen beetle</name>
    <name type="synonym">Meligethes aeneus</name>
    <dbReference type="NCBI Taxonomy" id="1431903"/>
    <lineage>
        <taxon>Eukaryota</taxon>
        <taxon>Metazoa</taxon>
        <taxon>Ecdysozoa</taxon>
        <taxon>Arthropoda</taxon>
        <taxon>Hexapoda</taxon>
        <taxon>Insecta</taxon>
        <taxon>Pterygota</taxon>
        <taxon>Neoptera</taxon>
        <taxon>Endopterygota</taxon>
        <taxon>Coleoptera</taxon>
        <taxon>Polyphaga</taxon>
        <taxon>Cucujiformia</taxon>
        <taxon>Nitidulidae</taxon>
        <taxon>Meligethinae</taxon>
        <taxon>Brassicogethes</taxon>
    </lineage>
</organism>
<dbReference type="PROSITE" id="PS50089">
    <property type="entry name" value="ZF_RING_2"/>
    <property type="match status" value="1"/>
</dbReference>
<evidence type="ECO:0000256" key="1">
    <source>
        <dbReference type="ARBA" id="ARBA00022771"/>
    </source>
</evidence>
<reference evidence="8" key="1">
    <citation type="submission" date="2021-12" db="EMBL/GenBank/DDBJ databases">
        <authorList>
            <person name="King R."/>
        </authorList>
    </citation>
    <scope>NUCLEOTIDE SEQUENCE</scope>
</reference>
<dbReference type="InterPro" id="IPR001841">
    <property type="entry name" value="Znf_RING"/>
</dbReference>
<dbReference type="GO" id="GO:0008270">
    <property type="term" value="F:zinc ion binding"/>
    <property type="evidence" value="ECO:0007669"/>
    <property type="project" value="UniProtKB-KW"/>
</dbReference>
<dbReference type="EMBL" id="OV121140">
    <property type="protein sequence ID" value="CAH0563631.1"/>
    <property type="molecule type" value="Genomic_DNA"/>
</dbReference>
<keyword evidence="1 3" id="KW-0863">Zinc-finger</keyword>
<gene>
    <name evidence="8" type="ORF">MELIAE_LOCUS12401</name>
</gene>
<keyword evidence="4" id="KW-0175">Coiled coil</keyword>
<dbReference type="Gene3D" id="3.30.40.10">
    <property type="entry name" value="Zinc/RING finger domain, C3HC4 (zinc finger)"/>
    <property type="match status" value="1"/>
</dbReference>
<evidence type="ECO:0000256" key="3">
    <source>
        <dbReference type="PROSITE-ProRule" id="PRU00175"/>
    </source>
</evidence>
<name>A0A9P0BG50_BRAAE</name>
<protein>
    <recommendedName>
        <fullName evidence="7">RING-type domain-containing protein</fullName>
    </recommendedName>
</protein>